<dbReference type="SUPFAM" id="SSF103481">
    <property type="entry name" value="Multidrug resistance efflux transporter EmrE"/>
    <property type="match status" value="1"/>
</dbReference>
<dbReference type="GO" id="GO:1990961">
    <property type="term" value="P:xenobiotic detoxification by transmembrane export across the plasma membrane"/>
    <property type="evidence" value="ECO:0007669"/>
    <property type="project" value="UniProtKB-ARBA"/>
</dbReference>
<dbReference type="NCBIfam" id="NF008512">
    <property type="entry name" value="PRK11431.1"/>
    <property type="match status" value="1"/>
</dbReference>
<feature type="transmembrane region" description="Helical" evidence="10">
    <location>
        <begin position="29"/>
        <end position="50"/>
    </location>
</feature>
<dbReference type="AlphaFoldDB" id="A0A0H2M1B5"/>
<keyword evidence="4 9" id="KW-0812">Transmembrane</keyword>
<dbReference type="InterPro" id="IPR045324">
    <property type="entry name" value="Small_multidrug_res"/>
</dbReference>
<evidence type="ECO:0000313" key="11">
    <source>
        <dbReference type="EMBL" id="KLN56229.1"/>
    </source>
</evidence>
<name>A0A0H2M1B5_VARPD</name>
<evidence type="ECO:0000256" key="4">
    <source>
        <dbReference type="ARBA" id="ARBA00022692"/>
    </source>
</evidence>
<evidence type="ECO:0000256" key="8">
    <source>
        <dbReference type="ARBA" id="ARBA00039168"/>
    </source>
</evidence>
<keyword evidence="5 10" id="KW-1133">Transmembrane helix</keyword>
<evidence type="ECO:0000256" key="9">
    <source>
        <dbReference type="RuleBase" id="RU003942"/>
    </source>
</evidence>
<accession>A0A0H2M1B5</accession>
<comment type="subcellular location">
    <subcellularLocation>
        <location evidence="1 9">Cell membrane</location>
        <topology evidence="1 9">Multi-pass membrane protein</topology>
    </subcellularLocation>
</comment>
<dbReference type="FunFam" id="1.10.3730.20:FF:000001">
    <property type="entry name" value="Quaternary ammonium compound resistance transporter SugE"/>
    <property type="match status" value="1"/>
</dbReference>
<keyword evidence="6 10" id="KW-0472">Membrane</keyword>
<evidence type="ECO:0000256" key="7">
    <source>
        <dbReference type="ARBA" id="ARBA00038151"/>
    </source>
</evidence>
<dbReference type="Pfam" id="PF00893">
    <property type="entry name" value="Multi_Drug_Res"/>
    <property type="match status" value="1"/>
</dbReference>
<dbReference type="InterPro" id="IPR000390">
    <property type="entry name" value="Small_drug/metabolite_transptr"/>
</dbReference>
<dbReference type="PANTHER" id="PTHR30561">
    <property type="entry name" value="SMR FAMILY PROTON-DEPENDENT DRUG EFFLUX TRANSPORTER SUGE"/>
    <property type="match status" value="1"/>
</dbReference>
<dbReference type="GO" id="GO:0005886">
    <property type="term" value="C:plasma membrane"/>
    <property type="evidence" value="ECO:0007669"/>
    <property type="project" value="UniProtKB-SubCell"/>
</dbReference>
<keyword evidence="3" id="KW-1003">Cell membrane</keyword>
<dbReference type="RefSeq" id="WP_021006479.1">
    <property type="nucleotide sequence ID" value="NZ_JZWI01000012.1"/>
</dbReference>
<feature type="transmembrane region" description="Helical" evidence="10">
    <location>
        <begin position="84"/>
        <end position="103"/>
    </location>
</feature>
<dbReference type="Proteomes" id="UP000035170">
    <property type="component" value="Unassembled WGS sequence"/>
</dbReference>
<dbReference type="PATRIC" id="fig|34073.19.peg.2602"/>
<dbReference type="EMBL" id="JZWI01000012">
    <property type="protein sequence ID" value="KLN56229.1"/>
    <property type="molecule type" value="Genomic_DNA"/>
</dbReference>
<comment type="caution">
    <text evidence="11">The sequence shown here is derived from an EMBL/GenBank/DDBJ whole genome shotgun (WGS) entry which is preliminary data.</text>
</comment>
<gene>
    <name evidence="11" type="primary">sugE</name>
    <name evidence="11" type="ORF">VPARA_25330</name>
</gene>
<feature type="transmembrane region" description="Helical" evidence="10">
    <location>
        <begin position="57"/>
        <end position="78"/>
    </location>
</feature>
<evidence type="ECO:0000256" key="6">
    <source>
        <dbReference type="ARBA" id="ARBA00023136"/>
    </source>
</evidence>
<protein>
    <recommendedName>
        <fullName evidence="8">Guanidinium exporter</fullName>
    </recommendedName>
</protein>
<proteinExistence type="inferred from homology"/>
<evidence type="ECO:0000256" key="5">
    <source>
        <dbReference type="ARBA" id="ARBA00022989"/>
    </source>
</evidence>
<organism evidence="11 12">
    <name type="scientific">Variovorax paradoxus</name>
    <dbReference type="NCBI Taxonomy" id="34073"/>
    <lineage>
        <taxon>Bacteria</taxon>
        <taxon>Pseudomonadati</taxon>
        <taxon>Pseudomonadota</taxon>
        <taxon>Betaproteobacteria</taxon>
        <taxon>Burkholderiales</taxon>
        <taxon>Comamonadaceae</taxon>
        <taxon>Variovorax</taxon>
    </lineage>
</organism>
<sequence length="106" mass="11040">MAWIVLLVAGLLEMGWAIGLKYTEGFTRFWPSVGTAISMVLSVVLLGWAMRSLPVGTAYAVWTGIGAVGTVILGIVLFHEPANAARLVCVGLIVAGILGLKLTSAA</sequence>
<evidence type="ECO:0000313" key="12">
    <source>
        <dbReference type="Proteomes" id="UP000035170"/>
    </source>
</evidence>
<dbReference type="GO" id="GO:0022857">
    <property type="term" value="F:transmembrane transporter activity"/>
    <property type="evidence" value="ECO:0007669"/>
    <property type="project" value="InterPro"/>
</dbReference>
<keyword evidence="12" id="KW-1185">Reference proteome</keyword>
<dbReference type="Gene3D" id="1.10.3730.20">
    <property type="match status" value="1"/>
</dbReference>
<dbReference type="PANTHER" id="PTHR30561:SF0">
    <property type="entry name" value="GUANIDINIUM EXPORTER"/>
    <property type="match status" value="1"/>
</dbReference>
<dbReference type="InterPro" id="IPR037185">
    <property type="entry name" value="EmrE-like"/>
</dbReference>
<reference evidence="11 12" key="1">
    <citation type="submission" date="2015-03" db="EMBL/GenBank/DDBJ databases">
        <title>Genome sequence of Variovorax paradoxus TBEA6.</title>
        <authorList>
            <person name="Poehlein A."/>
            <person name="Schuldes J."/>
            <person name="Wuebbeler J.H."/>
            <person name="Hiessl S."/>
            <person name="Steinbuechel A."/>
            <person name="Daniel R."/>
        </authorList>
    </citation>
    <scope>NUCLEOTIDE SEQUENCE [LARGE SCALE GENOMIC DNA]</scope>
    <source>
        <strain evidence="11 12">TBEA6</strain>
    </source>
</reference>
<evidence type="ECO:0000256" key="3">
    <source>
        <dbReference type="ARBA" id="ARBA00022475"/>
    </source>
</evidence>
<evidence type="ECO:0000256" key="10">
    <source>
        <dbReference type="SAM" id="Phobius"/>
    </source>
</evidence>
<comment type="similarity">
    <text evidence="7">Belongs to the drug/metabolite transporter (DMT) superfamily. Small multidrug resistance (SMR) (TC 2.A.7.1) family. Gdx/SugE subfamily.</text>
</comment>
<keyword evidence="2" id="KW-0813">Transport</keyword>
<evidence type="ECO:0000256" key="2">
    <source>
        <dbReference type="ARBA" id="ARBA00022448"/>
    </source>
</evidence>
<evidence type="ECO:0000256" key="1">
    <source>
        <dbReference type="ARBA" id="ARBA00004651"/>
    </source>
</evidence>